<evidence type="ECO:0000256" key="12">
    <source>
        <dbReference type="ARBA" id="ARBA00023211"/>
    </source>
</evidence>
<dbReference type="Gene3D" id="1.10.287.610">
    <property type="entry name" value="Helix hairpin bin"/>
    <property type="match status" value="1"/>
</dbReference>
<feature type="binding site" evidence="15">
    <location>
        <position position="434"/>
    </location>
    <ligand>
        <name>Zn(2+)</name>
        <dbReference type="ChEBI" id="CHEBI:29105"/>
    </ligand>
</feature>
<dbReference type="GO" id="GO:0003677">
    <property type="term" value="F:DNA binding"/>
    <property type="evidence" value="ECO:0007669"/>
    <property type="project" value="InterPro"/>
</dbReference>
<evidence type="ECO:0000256" key="7">
    <source>
        <dbReference type="ARBA" id="ARBA00022763"/>
    </source>
</evidence>
<dbReference type="SUPFAM" id="SSF56091">
    <property type="entry name" value="DNA ligase/mRNA capping enzyme, catalytic domain"/>
    <property type="match status" value="1"/>
</dbReference>
<dbReference type="FunFam" id="1.10.150.20:FF:000006">
    <property type="entry name" value="DNA ligase"/>
    <property type="match status" value="1"/>
</dbReference>
<dbReference type="RefSeq" id="WP_091470514.1">
    <property type="nucleotide sequence ID" value="NZ_FNFX01000002.1"/>
</dbReference>
<dbReference type="InterPro" id="IPR018239">
    <property type="entry name" value="DNA_ligase_AS"/>
</dbReference>
<dbReference type="Pfam" id="PF00533">
    <property type="entry name" value="BRCT"/>
    <property type="match status" value="1"/>
</dbReference>
<evidence type="ECO:0000256" key="14">
    <source>
        <dbReference type="ARBA" id="ARBA00060881"/>
    </source>
</evidence>
<evidence type="ECO:0000256" key="3">
    <source>
        <dbReference type="ARBA" id="ARBA00013308"/>
    </source>
</evidence>
<dbReference type="InterPro" id="IPR041663">
    <property type="entry name" value="DisA/LigA_HHH"/>
</dbReference>
<dbReference type="SMART" id="SM00532">
    <property type="entry name" value="LIGANc"/>
    <property type="match status" value="1"/>
</dbReference>
<feature type="binding site" evidence="15">
    <location>
        <position position="138"/>
    </location>
    <ligand>
        <name>NAD(+)</name>
        <dbReference type="ChEBI" id="CHEBI:57540"/>
    </ligand>
</feature>
<dbReference type="InterPro" id="IPR010994">
    <property type="entry name" value="RuvA_2-like"/>
</dbReference>
<dbReference type="CDD" id="cd17748">
    <property type="entry name" value="BRCT_DNA_ligase_like"/>
    <property type="match status" value="1"/>
</dbReference>
<feature type="domain" description="BRCT" evidence="17">
    <location>
        <begin position="592"/>
        <end position="661"/>
    </location>
</feature>
<feature type="binding site" evidence="15">
    <location>
        <position position="292"/>
    </location>
    <ligand>
        <name>NAD(+)</name>
        <dbReference type="ChEBI" id="CHEBI:57540"/>
    </ligand>
</feature>
<evidence type="ECO:0000256" key="1">
    <source>
        <dbReference type="ARBA" id="ARBA00004067"/>
    </source>
</evidence>
<dbReference type="InterPro" id="IPR004150">
    <property type="entry name" value="NAD_DNA_ligase_OB"/>
</dbReference>
<keyword evidence="11 15" id="KW-0234">DNA repair</keyword>
<evidence type="ECO:0000256" key="5">
    <source>
        <dbReference type="ARBA" id="ARBA00022705"/>
    </source>
</evidence>
<dbReference type="Pfam" id="PF03119">
    <property type="entry name" value="DNA_ligase_ZBD"/>
    <property type="match status" value="1"/>
</dbReference>
<evidence type="ECO:0000259" key="17">
    <source>
        <dbReference type="PROSITE" id="PS50172"/>
    </source>
</evidence>
<dbReference type="GO" id="GO:0046872">
    <property type="term" value="F:metal ion binding"/>
    <property type="evidence" value="ECO:0007669"/>
    <property type="project" value="UniProtKB-KW"/>
</dbReference>
<feature type="binding site" evidence="15">
    <location>
        <begin position="35"/>
        <end position="39"/>
    </location>
    <ligand>
        <name>NAD(+)</name>
        <dbReference type="ChEBI" id="CHEBI:57540"/>
    </ligand>
</feature>
<feature type="binding site" evidence="15">
    <location>
        <position position="115"/>
    </location>
    <ligand>
        <name>NAD(+)</name>
        <dbReference type="ChEBI" id="CHEBI:57540"/>
    </ligand>
</feature>
<dbReference type="SMART" id="SM00278">
    <property type="entry name" value="HhH1"/>
    <property type="match status" value="4"/>
</dbReference>
<dbReference type="HAMAP" id="MF_01588">
    <property type="entry name" value="DNA_ligase_A"/>
    <property type="match status" value="1"/>
</dbReference>
<dbReference type="PROSITE" id="PS50172">
    <property type="entry name" value="BRCT"/>
    <property type="match status" value="1"/>
</dbReference>
<evidence type="ECO:0000256" key="11">
    <source>
        <dbReference type="ARBA" id="ARBA00023204"/>
    </source>
</evidence>
<dbReference type="InterPro" id="IPR001679">
    <property type="entry name" value="DNA_ligase"/>
</dbReference>
<evidence type="ECO:0000256" key="10">
    <source>
        <dbReference type="ARBA" id="ARBA00023027"/>
    </source>
</evidence>
<dbReference type="InterPro" id="IPR013840">
    <property type="entry name" value="DNAligase_N"/>
</dbReference>
<dbReference type="Gene3D" id="2.40.50.140">
    <property type="entry name" value="Nucleic acid-binding proteins"/>
    <property type="match status" value="1"/>
</dbReference>
<dbReference type="PANTHER" id="PTHR23389">
    <property type="entry name" value="CHROMOSOME TRANSMISSION FIDELITY FACTOR 18"/>
    <property type="match status" value="1"/>
</dbReference>
<reference evidence="19" key="1">
    <citation type="submission" date="2016-10" db="EMBL/GenBank/DDBJ databases">
        <authorList>
            <person name="Varghese N."/>
            <person name="Submissions S."/>
        </authorList>
    </citation>
    <scope>NUCLEOTIDE SEQUENCE [LARGE SCALE GENOMIC DNA]</scope>
    <source>
        <strain evidence="19">CBMB127</strain>
    </source>
</reference>
<keyword evidence="7 15" id="KW-0227">DNA damage</keyword>
<feature type="binding site" evidence="15">
    <location>
        <position position="410"/>
    </location>
    <ligand>
        <name>Zn(2+)</name>
        <dbReference type="ChEBI" id="CHEBI:29105"/>
    </ligand>
</feature>
<comment type="function">
    <text evidence="1 15">DNA ligase that catalyzes the formation of phosphodiester linkages between 5'-phosphoryl and 3'-hydroxyl groups in double-stranded DNA using NAD as a coenzyme and as the energy source for the reaction. It is essential for DNA replication and repair of damaged DNA.</text>
</comment>
<dbReference type="EC" id="6.5.1.2" evidence="2 15"/>
<dbReference type="Gene3D" id="1.10.150.20">
    <property type="entry name" value="5' to 3' exonuclease, C-terminal subdomain"/>
    <property type="match status" value="2"/>
</dbReference>
<feature type="active site" description="N6-AMP-lysine intermediate" evidence="15">
    <location>
        <position position="117"/>
    </location>
</feature>
<evidence type="ECO:0000256" key="13">
    <source>
        <dbReference type="ARBA" id="ARBA00034005"/>
    </source>
</evidence>
<keyword evidence="4 15" id="KW-0436">Ligase</keyword>
<dbReference type="PANTHER" id="PTHR23389:SF9">
    <property type="entry name" value="DNA LIGASE"/>
    <property type="match status" value="1"/>
</dbReference>
<dbReference type="NCBIfam" id="TIGR00575">
    <property type="entry name" value="dnlj"/>
    <property type="match status" value="1"/>
</dbReference>
<feature type="binding site" evidence="15">
    <location>
        <position position="316"/>
    </location>
    <ligand>
        <name>NAD(+)</name>
        <dbReference type="ChEBI" id="CHEBI:57540"/>
    </ligand>
</feature>
<feature type="binding site" evidence="15">
    <location>
        <position position="175"/>
    </location>
    <ligand>
        <name>NAD(+)</name>
        <dbReference type="ChEBI" id="CHEBI:57540"/>
    </ligand>
</feature>
<dbReference type="Gene3D" id="6.20.10.30">
    <property type="match status" value="1"/>
</dbReference>
<dbReference type="AlphaFoldDB" id="A0A1G9AV32"/>
<dbReference type="PROSITE" id="PS01055">
    <property type="entry name" value="DNA_LIGASE_N1"/>
    <property type="match status" value="1"/>
</dbReference>
<dbReference type="Pfam" id="PF01653">
    <property type="entry name" value="DNA_ligase_aden"/>
    <property type="match status" value="1"/>
</dbReference>
<evidence type="ECO:0000313" key="18">
    <source>
        <dbReference type="EMBL" id="SDK30445.1"/>
    </source>
</evidence>
<feature type="binding site" evidence="15">
    <location>
        <position position="413"/>
    </location>
    <ligand>
        <name>Zn(2+)</name>
        <dbReference type="ChEBI" id="CHEBI:29105"/>
    </ligand>
</feature>
<evidence type="ECO:0000313" key="19">
    <source>
        <dbReference type="Proteomes" id="UP000198629"/>
    </source>
</evidence>
<dbReference type="EMBL" id="FNFX01000002">
    <property type="protein sequence ID" value="SDK30445.1"/>
    <property type="molecule type" value="Genomic_DNA"/>
</dbReference>
<evidence type="ECO:0000256" key="15">
    <source>
        <dbReference type="HAMAP-Rule" id="MF_01588"/>
    </source>
</evidence>
<dbReference type="Pfam" id="PF14520">
    <property type="entry name" value="HHH_5"/>
    <property type="match status" value="1"/>
</dbReference>
<evidence type="ECO:0000256" key="9">
    <source>
        <dbReference type="ARBA" id="ARBA00022842"/>
    </source>
</evidence>
<evidence type="ECO:0000256" key="4">
    <source>
        <dbReference type="ARBA" id="ARBA00022598"/>
    </source>
</evidence>
<dbReference type="InterPro" id="IPR012340">
    <property type="entry name" value="NA-bd_OB-fold"/>
</dbReference>
<evidence type="ECO:0000256" key="6">
    <source>
        <dbReference type="ARBA" id="ARBA00022723"/>
    </source>
</evidence>
<dbReference type="Pfam" id="PF03120">
    <property type="entry name" value="OB_DNA_ligase"/>
    <property type="match status" value="1"/>
</dbReference>
<evidence type="ECO:0000256" key="2">
    <source>
        <dbReference type="ARBA" id="ARBA00012722"/>
    </source>
</evidence>
<dbReference type="GO" id="GO:0006260">
    <property type="term" value="P:DNA replication"/>
    <property type="evidence" value="ECO:0007669"/>
    <property type="project" value="UniProtKB-KW"/>
</dbReference>
<evidence type="ECO:0000256" key="8">
    <source>
        <dbReference type="ARBA" id="ARBA00022833"/>
    </source>
</evidence>
<dbReference type="SUPFAM" id="SSF47781">
    <property type="entry name" value="RuvA domain 2-like"/>
    <property type="match status" value="1"/>
</dbReference>
<dbReference type="FunFam" id="1.10.150.20:FF:000007">
    <property type="entry name" value="DNA ligase"/>
    <property type="match status" value="1"/>
</dbReference>
<comment type="caution">
    <text evidence="15">Lacks conserved residue(s) required for the propagation of feature annotation.</text>
</comment>
<gene>
    <name evidence="15" type="primary">ligA</name>
    <name evidence="18" type="ORF">SAMN05192566_0799</name>
</gene>
<keyword evidence="19" id="KW-1185">Reference proteome</keyword>
<dbReference type="CDD" id="cd00114">
    <property type="entry name" value="LIGANc"/>
    <property type="match status" value="1"/>
</dbReference>
<dbReference type="OrthoDB" id="9759736at2"/>
<dbReference type="InterPro" id="IPR013839">
    <property type="entry name" value="DNAligase_adenylation"/>
</dbReference>
<dbReference type="GO" id="GO:0006281">
    <property type="term" value="P:DNA repair"/>
    <property type="evidence" value="ECO:0007669"/>
    <property type="project" value="UniProtKB-KW"/>
</dbReference>
<organism evidence="18 19">
    <name type="scientific">Methylophilus rhizosphaerae</name>
    <dbReference type="NCBI Taxonomy" id="492660"/>
    <lineage>
        <taxon>Bacteria</taxon>
        <taxon>Pseudomonadati</taxon>
        <taxon>Pseudomonadota</taxon>
        <taxon>Betaproteobacteria</taxon>
        <taxon>Nitrosomonadales</taxon>
        <taxon>Methylophilaceae</taxon>
        <taxon>Methylophilus</taxon>
    </lineage>
</organism>
<dbReference type="PROSITE" id="PS01056">
    <property type="entry name" value="DNA_LIGASE_N2"/>
    <property type="match status" value="1"/>
</dbReference>
<dbReference type="PIRSF" id="PIRSF001604">
    <property type="entry name" value="LigA"/>
    <property type="match status" value="1"/>
</dbReference>
<dbReference type="InterPro" id="IPR033136">
    <property type="entry name" value="DNA_ligase_CS"/>
</dbReference>
<accession>A0A1G9AV32</accession>
<keyword evidence="10 15" id="KW-0520">NAD</keyword>
<dbReference type="SMART" id="SM00292">
    <property type="entry name" value="BRCT"/>
    <property type="match status" value="1"/>
</dbReference>
<keyword evidence="8 15" id="KW-0862">Zinc</keyword>
<dbReference type="InterPro" id="IPR004149">
    <property type="entry name" value="Znf_DNAligase_C4"/>
</dbReference>
<dbReference type="GO" id="GO:0003911">
    <property type="term" value="F:DNA ligase (NAD+) activity"/>
    <property type="evidence" value="ECO:0007669"/>
    <property type="project" value="UniProtKB-UniRule"/>
</dbReference>
<keyword evidence="6 15" id="KW-0479">Metal-binding</keyword>
<dbReference type="SUPFAM" id="SSF50249">
    <property type="entry name" value="Nucleic acid-binding proteins"/>
    <property type="match status" value="1"/>
</dbReference>
<dbReference type="Gene3D" id="3.30.470.30">
    <property type="entry name" value="DNA ligase/mRNA capping enzyme"/>
    <property type="match status" value="1"/>
</dbReference>
<dbReference type="STRING" id="492660.SAMN05192566_0799"/>
<keyword evidence="9 15" id="KW-0460">Magnesium</keyword>
<keyword evidence="5 15" id="KW-0235">DNA replication</keyword>
<feature type="binding site" evidence="15">
    <location>
        <begin position="84"/>
        <end position="85"/>
    </location>
    <ligand>
        <name>NAD(+)</name>
        <dbReference type="ChEBI" id="CHEBI:57540"/>
    </ligand>
</feature>
<comment type="cofactor">
    <cofactor evidence="15">
        <name>Mg(2+)</name>
        <dbReference type="ChEBI" id="CHEBI:18420"/>
    </cofactor>
    <cofactor evidence="15">
        <name>Mn(2+)</name>
        <dbReference type="ChEBI" id="CHEBI:29035"/>
    </cofactor>
</comment>
<dbReference type="FunFam" id="2.40.50.140:FF:000012">
    <property type="entry name" value="DNA ligase"/>
    <property type="match status" value="1"/>
</dbReference>
<dbReference type="FunFam" id="3.30.470.30:FF:000001">
    <property type="entry name" value="DNA ligase"/>
    <property type="match status" value="1"/>
</dbReference>
<comment type="similarity">
    <text evidence="14 15">Belongs to the NAD-dependent DNA ligase family. LigA subfamily.</text>
</comment>
<dbReference type="NCBIfam" id="NF005932">
    <property type="entry name" value="PRK07956.1"/>
    <property type="match status" value="1"/>
</dbReference>
<protein>
    <recommendedName>
        <fullName evidence="3 15">DNA ligase</fullName>
        <ecNumber evidence="2 15">6.5.1.2</ecNumber>
    </recommendedName>
    <alternativeName>
        <fullName evidence="15">Polydeoxyribonucleotide synthase [NAD(+)]</fullName>
    </alternativeName>
</protein>
<evidence type="ECO:0000256" key="16">
    <source>
        <dbReference type="RuleBase" id="RU000618"/>
    </source>
</evidence>
<proteinExistence type="inferred from homology"/>
<keyword evidence="12 15" id="KW-0464">Manganese</keyword>
<dbReference type="GO" id="GO:0005829">
    <property type="term" value="C:cytosol"/>
    <property type="evidence" value="ECO:0007669"/>
    <property type="project" value="TreeGrafter"/>
</dbReference>
<dbReference type="Proteomes" id="UP000198629">
    <property type="component" value="Unassembled WGS sequence"/>
</dbReference>
<dbReference type="InterPro" id="IPR036420">
    <property type="entry name" value="BRCT_dom_sf"/>
</dbReference>
<dbReference type="Gene3D" id="3.40.50.10190">
    <property type="entry name" value="BRCT domain"/>
    <property type="match status" value="1"/>
</dbReference>
<dbReference type="InterPro" id="IPR001357">
    <property type="entry name" value="BRCT_dom"/>
</dbReference>
<sequence>MATLDEATLALQQLKQRIAEYDYHYYVLDDPLVSDNEYDGVYRELLSLEQQHPHLITADSPSQRVGGLALAAFESVHHRQAMLSLNNAFSEQELEAFDRRVREGTGEAEVVYAVEPKFDGLAITLTYEYGIFVQGATRGDGYTGENVTHNLKTIRAIPTRLALNQPPALLEVRGEVLMLKKDFEKLNQQQAIAGGKLFANPRNAAAGSLRQLDSSITAKRPLHFFAYGLGASEGIPALHSHAEAMQYLADLRFPVTPLRAVKTGAEGLRDYYAEIGEKRGSLPFDIDGVVYKVNAFELQETLGFVSRAPRWAIAHKFPAEEAVTMVEDITVQVGRTGAITPVARLKPVFVGGVTVTNATLHNEDELRRKDIHIGDTVVVRRAGDVIPEVVSVKPELRPADARLFVMPAVCPECGSHIVRPQDEAVARCTGGLICPAQRKQAITHFASRRAMDIEGLGEKLVDQLVASHLVSHLDDVYRLDLPTLAGLERMAEKSAQNVLDAIEKSKQATLPRFIYALGIRNVGEATAKDLAQYFGNLDALMDADVETLMQVNDVGPVVAEAAYQFFQEPHNREVIAAMRALGVHWSDMPRKNQSALFAGKTFVLTGTLPTLKRDQAQAMIEAAGGKVSGSVSAKTSYVVAGTEAGSKLEKALALDIPVLDEPAFMTMLQSSAGLIPPENEIDTLAETSSTQPGLF</sequence>
<dbReference type="Pfam" id="PF12826">
    <property type="entry name" value="HHH_2"/>
    <property type="match status" value="1"/>
</dbReference>
<dbReference type="InterPro" id="IPR003583">
    <property type="entry name" value="Hlx-hairpin-Hlx_DNA-bd_motif"/>
</dbReference>
<dbReference type="SUPFAM" id="SSF52113">
    <property type="entry name" value="BRCT domain"/>
    <property type="match status" value="1"/>
</dbReference>
<comment type="catalytic activity">
    <reaction evidence="13 15 16">
        <text>NAD(+) + (deoxyribonucleotide)n-3'-hydroxyl + 5'-phospho-(deoxyribonucleotide)m = (deoxyribonucleotide)n+m + AMP + beta-nicotinamide D-nucleotide.</text>
        <dbReference type="EC" id="6.5.1.2"/>
    </reaction>
</comment>
<name>A0A1G9AV32_9PROT</name>